<keyword evidence="16" id="KW-1185">Reference proteome</keyword>
<evidence type="ECO:0000256" key="4">
    <source>
        <dbReference type="ARBA" id="ARBA00022833"/>
    </source>
</evidence>
<dbReference type="CDD" id="cd00086">
    <property type="entry name" value="homeodomain"/>
    <property type="match status" value="1"/>
</dbReference>
<dbReference type="InterPro" id="IPR009057">
    <property type="entry name" value="Homeodomain-like_sf"/>
</dbReference>
<dbReference type="InterPro" id="IPR050453">
    <property type="entry name" value="LIM_Homeobox_TF"/>
</dbReference>
<dbReference type="EMBL" id="CAJHNH020003418">
    <property type="protein sequence ID" value="CAG5129257.1"/>
    <property type="molecule type" value="Genomic_DNA"/>
</dbReference>
<dbReference type="PANTHER" id="PTHR24208:SF166">
    <property type="entry name" value="LIM HOMEOBOX TRANSCRIPTION FACTOR 1 ALPHA, ISOFORM B"/>
    <property type="match status" value="1"/>
</dbReference>
<organism evidence="15 16">
    <name type="scientific">Candidula unifasciata</name>
    <dbReference type="NCBI Taxonomy" id="100452"/>
    <lineage>
        <taxon>Eukaryota</taxon>
        <taxon>Metazoa</taxon>
        <taxon>Spiralia</taxon>
        <taxon>Lophotrochozoa</taxon>
        <taxon>Mollusca</taxon>
        <taxon>Gastropoda</taxon>
        <taxon>Heterobranchia</taxon>
        <taxon>Euthyneura</taxon>
        <taxon>Panpulmonata</taxon>
        <taxon>Eupulmonata</taxon>
        <taxon>Stylommatophora</taxon>
        <taxon>Helicina</taxon>
        <taxon>Helicoidea</taxon>
        <taxon>Geomitridae</taxon>
        <taxon>Candidula</taxon>
    </lineage>
</organism>
<name>A0A8S3ZIE6_9EUPU</name>
<evidence type="ECO:0000256" key="12">
    <source>
        <dbReference type="SAM" id="MobiDB-lite"/>
    </source>
</evidence>
<dbReference type="OrthoDB" id="6159439at2759"/>
<dbReference type="Gene3D" id="2.10.110.10">
    <property type="entry name" value="Cysteine Rich Protein"/>
    <property type="match status" value="2"/>
</dbReference>
<dbReference type="GO" id="GO:0046872">
    <property type="term" value="F:metal ion binding"/>
    <property type="evidence" value="ECO:0007669"/>
    <property type="project" value="UniProtKB-KW"/>
</dbReference>
<reference evidence="15" key="1">
    <citation type="submission" date="2021-04" db="EMBL/GenBank/DDBJ databases">
        <authorList>
            <consortium name="Molecular Ecology Group"/>
        </authorList>
    </citation>
    <scope>NUCLEOTIDE SEQUENCE</scope>
</reference>
<dbReference type="SMART" id="SM00132">
    <property type="entry name" value="LIM"/>
    <property type="match status" value="2"/>
</dbReference>
<evidence type="ECO:0000259" key="14">
    <source>
        <dbReference type="PROSITE" id="PS50071"/>
    </source>
</evidence>
<comment type="caution">
    <text evidence="15">The sequence shown here is derived from an EMBL/GenBank/DDBJ whole genome shotgun (WGS) entry which is preliminary data.</text>
</comment>
<dbReference type="GO" id="GO:0005634">
    <property type="term" value="C:nucleus"/>
    <property type="evidence" value="ECO:0007669"/>
    <property type="project" value="UniProtKB-SubCell"/>
</dbReference>
<dbReference type="InterPro" id="IPR001356">
    <property type="entry name" value="HD"/>
</dbReference>
<feature type="compositionally biased region" description="Basic and acidic residues" evidence="12">
    <location>
        <begin position="219"/>
        <end position="232"/>
    </location>
</feature>
<evidence type="ECO:0000256" key="6">
    <source>
        <dbReference type="ARBA" id="ARBA00023125"/>
    </source>
</evidence>
<dbReference type="FunFam" id="1.10.10.60:FF:000448">
    <property type="entry name" value="LIM/homeobox protein Lhx4"/>
    <property type="match status" value="1"/>
</dbReference>
<evidence type="ECO:0000256" key="8">
    <source>
        <dbReference type="ARBA" id="ARBA00023242"/>
    </source>
</evidence>
<evidence type="ECO:0000313" key="16">
    <source>
        <dbReference type="Proteomes" id="UP000678393"/>
    </source>
</evidence>
<feature type="DNA-binding region" description="Homeobox" evidence="9">
    <location>
        <begin position="159"/>
        <end position="218"/>
    </location>
</feature>
<dbReference type="PROSITE" id="PS50023">
    <property type="entry name" value="LIM_DOMAIN_2"/>
    <property type="match status" value="2"/>
</dbReference>
<keyword evidence="8 9" id="KW-0539">Nucleus</keyword>
<keyword evidence="6 9" id="KW-0238">DNA-binding</keyword>
<comment type="subcellular location">
    <subcellularLocation>
        <location evidence="1 9 11">Nucleus</location>
    </subcellularLocation>
</comment>
<dbReference type="FunFam" id="2.10.110.10:FF:000006">
    <property type="entry name" value="LIM homeobox transcription factor 1-beta"/>
    <property type="match status" value="1"/>
</dbReference>
<feature type="region of interest" description="Disordered" evidence="12">
    <location>
        <begin position="216"/>
        <end position="265"/>
    </location>
</feature>
<accession>A0A8S3ZIE6</accession>
<evidence type="ECO:0000256" key="5">
    <source>
        <dbReference type="ARBA" id="ARBA00023038"/>
    </source>
</evidence>
<sequence>MPVTALVKQTCAGCLTPIRDRYVLNVMNECWHESCLQCELCRVPLTGSCFSCGGKFYCKHDYEQLSTSRCAGCHQTIPPQELVMKVDNNHIFHLPCFCCVVCRQLLQKGQQFVVKDGQLLCRQHYETEFIFCPVSPTSDTSDCCYDDADNDELDSTKGPKRPRTILTTGQRRKFKASFEMNPKPCRKVRESLAAETGLTVRVVQVWFQNQRAKVKKLERKQNTENKNKEHNKINNNKKCQGAKRDPGRHSNETHKFTDNKQEQDSDFDYCADNHSRDGFVITNYSSPDNSNSFYPDIVLDIKDRIDHLDLLLSNSRGHDRQKVVTSDPTPMDKLYSMQMSYFCSK</sequence>
<dbReference type="Gene3D" id="1.10.10.60">
    <property type="entry name" value="Homeodomain-like"/>
    <property type="match status" value="1"/>
</dbReference>
<evidence type="ECO:0000256" key="2">
    <source>
        <dbReference type="ARBA" id="ARBA00022723"/>
    </source>
</evidence>
<dbReference type="PROSITE" id="PS00478">
    <property type="entry name" value="LIM_DOMAIN_1"/>
    <property type="match status" value="2"/>
</dbReference>
<proteinExistence type="predicted"/>
<gene>
    <name evidence="15" type="ORF">CUNI_LOCUS14815</name>
</gene>
<dbReference type="SMART" id="SM00389">
    <property type="entry name" value="HOX"/>
    <property type="match status" value="1"/>
</dbReference>
<evidence type="ECO:0000256" key="7">
    <source>
        <dbReference type="ARBA" id="ARBA00023155"/>
    </source>
</evidence>
<dbReference type="GO" id="GO:0030182">
    <property type="term" value="P:neuron differentiation"/>
    <property type="evidence" value="ECO:0007669"/>
    <property type="project" value="TreeGrafter"/>
</dbReference>
<dbReference type="Pfam" id="PF00412">
    <property type="entry name" value="LIM"/>
    <property type="match status" value="2"/>
</dbReference>
<feature type="domain" description="Homeobox" evidence="14">
    <location>
        <begin position="157"/>
        <end position="217"/>
    </location>
</feature>
<dbReference type="Pfam" id="PF00046">
    <property type="entry name" value="Homeodomain"/>
    <property type="match status" value="1"/>
</dbReference>
<evidence type="ECO:0000256" key="1">
    <source>
        <dbReference type="ARBA" id="ARBA00004123"/>
    </source>
</evidence>
<feature type="domain" description="LIM zinc-binding" evidence="13">
    <location>
        <begin position="68"/>
        <end position="131"/>
    </location>
</feature>
<protein>
    <submittedName>
        <fullName evidence="15">Uncharacterized protein</fullName>
    </submittedName>
</protein>
<keyword evidence="2 10" id="KW-0479">Metal-binding</keyword>
<keyword evidence="7 9" id="KW-0371">Homeobox</keyword>
<dbReference type="InterPro" id="IPR001781">
    <property type="entry name" value="Znf_LIM"/>
</dbReference>
<dbReference type="GO" id="GO:0000977">
    <property type="term" value="F:RNA polymerase II transcription regulatory region sequence-specific DNA binding"/>
    <property type="evidence" value="ECO:0007669"/>
    <property type="project" value="TreeGrafter"/>
</dbReference>
<feature type="domain" description="LIM zinc-binding" evidence="13">
    <location>
        <begin position="9"/>
        <end position="67"/>
    </location>
</feature>
<evidence type="ECO:0000256" key="11">
    <source>
        <dbReference type="RuleBase" id="RU000682"/>
    </source>
</evidence>
<dbReference type="PROSITE" id="PS00027">
    <property type="entry name" value="HOMEOBOX_1"/>
    <property type="match status" value="1"/>
</dbReference>
<keyword evidence="5 10" id="KW-0440">LIM domain</keyword>
<evidence type="ECO:0000256" key="9">
    <source>
        <dbReference type="PROSITE-ProRule" id="PRU00108"/>
    </source>
</evidence>
<dbReference type="PANTHER" id="PTHR24208">
    <property type="entry name" value="LIM/HOMEOBOX PROTEIN LHX"/>
    <property type="match status" value="1"/>
</dbReference>
<dbReference type="GO" id="GO:0000981">
    <property type="term" value="F:DNA-binding transcription factor activity, RNA polymerase II-specific"/>
    <property type="evidence" value="ECO:0007669"/>
    <property type="project" value="InterPro"/>
</dbReference>
<evidence type="ECO:0000256" key="3">
    <source>
        <dbReference type="ARBA" id="ARBA00022737"/>
    </source>
</evidence>
<dbReference type="InterPro" id="IPR017970">
    <property type="entry name" value="Homeobox_CS"/>
</dbReference>
<feature type="compositionally biased region" description="Basic and acidic residues" evidence="12">
    <location>
        <begin position="242"/>
        <end position="263"/>
    </location>
</feature>
<dbReference type="Proteomes" id="UP000678393">
    <property type="component" value="Unassembled WGS sequence"/>
</dbReference>
<dbReference type="PROSITE" id="PS50071">
    <property type="entry name" value="HOMEOBOX_2"/>
    <property type="match status" value="1"/>
</dbReference>
<keyword evidence="4 10" id="KW-0862">Zinc</keyword>
<evidence type="ECO:0000259" key="13">
    <source>
        <dbReference type="PROSITE" id="PS50023"/>
    </source>
</evidence>
<keyword evidence="3" id="KW-0677">Repeat</keyword>
<dbReference type="SUPFAM" id="SSF57716">
    <property type="entry name" value="Glucocorticoid receptor-like (DNA-binding domain)"/>
    <property type="match status" value="2"/>
</dbReference>
<dbReference type="AlphaFoldDB" id="A0A8S3ZIE6"/>
<dbReference type="SUPFAM" id="SSF46689">
    <property type="entry name" value="Homeodomain-like"/>
    <property type="match status" value="1"/>
</dbReference>
<evidence type="ECO:0000313" key="15">
    <source>
        <dbReference type="EMBL" id="CAG5129257.1"/>
    </source>
</evidence>
<evidence type="ECO:0000256" key="10">
    <source>
        <dbReference type="PROSITE-ProRule" id="PRU00125"/>
    </source>
</evidence>